<accession>A0A916SWY7</accession>
<keyword evidence="7" id="KW-1185">Reference proteome</keyword>
<organism evidence="6 7">
    <name type="scientific">Gordonia jinhuaensis</name>
    <dbReference type="NCBI Taxonomy" id="1517702"/>
    <lineage>
        <taxon>Bacteria</taxon>
        <taxon>Bacillati</taxon>
        <taxon>Actinomycetota</taxon>
        <taxon>Actinomycetes</taxon>
        <taxon>Mycobacteriales</taxon>
        <taxon>Gordoniaceae</taxon>
        <taxon>Gordonia</taxon>
    </lineage>
</organism>
<dbReference type="InterPro" id="IPR004147">
    <property type="entry name" value="ABC1_dom"/>
</dbReference>
<dbReference type="CDD" id="cd13970">
    <property type="entry name" value="ABC1_ADCK3"/>
    <property type="match status" value="1"/>
</dbReference>
<gene>
    <name evidence="6" type="ORF">GCM10011489_05440</name>
</gene>
<dbReference type="Pfam" id="PF03109">
    <property type="entry name" value="ABC1"/>
    <property type="match status" value="1"/>
</dbReference>
<dbReference type="InterPro" id="IPR034646">
    <property type="entry name" value="ADCK3_dom"/>
</dbReference>
<dbReference type="AlphaFoldDB" id="A0A916SWY7"/>
<proteinExistence type="inferred from homology"/>
<reference evidence="6" key="2">
    <citation type="submission" date="2020-09" db="EMBL/GenBank/DDBJ databases">
        <authorList>
            <person name="Sun Q."/>
            <person name="Zhou Y."/>
        </authorList>
    </citation>
    <scope>NUCLEOTIDE SEQUENCE</scope>
    <source>
        <strain evidence="6">CGMCC 1.12827</strain>
    </source>
</reference>
<dbReference type="GO" id="GO:0005524">
    <property type="term" value="F:ATP binding"/>
    <property type="evidence" value="ECO:0007669"/>
    <property type="project" value="UniProtKB-KW"/>
</dbReference>
<dbReference type="EMBL" id="BMGC01000003">
    <property type="protein sequence ID" value="GGB20275.1"/>
    <property type="molecule type" value="Genomic_DNA"/>
</dbReference>
<dbReference type="GO" id="GO:0016740">
    <property type="term" value="F:transferase activity"/>
    <property type="evidence" value="ECO:0007669"/>
    <property type="project" value="UniProtKB-KW"/>
</dbReference>
<sequence>MTDLPTSRVSRGAGLGQVAARSIGRHARTRVATLGRDPDEVARRMQRDALTTADELVDVLGSMKGAAMKVGQMLSLLDLDLIPPESRDQFSRKLAVLRDTAPAVDDTIMLDRLRTSLGARMSAFAHIDTPAVAAASIGQVYRAVLRDGRQVAVKVKYPEIDTIIESDLRNLSTVLRISRRLLPHTDMDSIIGEVTGHLREELDYIHEARMQHQVAQRYRGHPFILVPDVVEQLCTRDVLVTEYVNGVGFNEIVTLDADTRNQVGETIYRFYCGGAYLDGGFCGDPHPGNVRLADDGRVAFLDFGLYKTMPARSTELERSVLRCARAGDGDALRKVLNEAGILVSGDDLSSAEILAYIRDAAWWHIDDAVLTITPEVANSTFVAAVHPSSRHFGDARRQSLPEDHVFARRAEFHTCAMLGQLQATHNWFRIEAEWLDNAIAGTELGEFDQHWRSGR</sequence>
<evidence type="ECO:0000313" key="6">
    <source>
        <dbReference type="EMBL" id="GGB20275.1"/>
    </source>
</evidence>
<evidence type="ECO:0000313" key="7">
    <source>
        <dbReference type="Proteomes" id="UP000621454"/>
    </source>
</evidence>
<protein>
    <submittedName>
        <fullName evidence="6">ATP-binding protein</fullName>
    </submittedName>
</protein>
<dbReference type="SUPFAM" id="SSF56112">
    <property type="entry name" value="Protein kinase-like (PK-like)"/>
    <property type="match status" value="1"/>
</dbReference>
<evidence type="ECO:0000256" key="2">
    <source>
        <dbReference type="ARBA" id="ARBA00022679"/>
    </source>
</evidence>
<dbReference type="InterPro" id="IPR051409">
    <property type="entry name" value="Atypical_kinase_ADCK"/>
</dbReference>
<dbReference type="RefSeq" id="WP_188585057.1">
    <property type="nucleotide sequence ID" value="NZ_BMGC01000003.1"/>
</dbReference>
<evidence type="ECO:0000256" key="1">
    <source>
        <dbReference type="ARBA" id="ARBA00009670"/>
    </source>
</evidence>
<reference evidence="6" key="1">
    <citation type="journal article" date="2014" name="Int. J. Syst. Evol. Microbiol.">
        <title>Complete genome sequence of Corynebacterium casei LMG S-19264T (=DSM 44701T), isolated from a smear-ripened cheese.</title>
        <authorList>
            <consortium name="US DOE Joint Genome Institute (JGI-PGF)"/>
            <person name="Walter F."/>
            <person name="Albersmeier A."/>
            <person name="Kalinowski J."/>
            <person name="Ruckert C."/>
        </authorList>
    </citation>
    <scope>NUCLEOTIDE SEQUENCE</scope>
    <source>
        <strain evidence="6">CGMCC 1.12827</strain>
    </source>
</reference>
<evidence type="ECO:0000256" key="3">
    <source>
        <dbReference type="ARBA" id="ARBA00022741"/>
    </source>
</evidence>
<keyword evidence="3" id="KW-0547">Nucleotide-binding</keyword>
<dbReference type="InterPro" id="IPR011009">
    <property type="entry name" value="Kinase-like_dom_sf"/>
</dbReference>
<evidence type="ECO:0000259" key="5">
    <source>
        <dbReference type="Pfam" id="PF03109"/>
    </source>
</evidence>
<dbReference type="PANTHER" id="PTHR43851">
    <property type="match status" value="1"/>
</dbReference>
<dbReference type="PANTHER" id="PTHR43851:SF3">
    <property type="entry name" value="COENZYME Q8"/>
    <property type="match status" value="1"/>
</dbReference>
<comment type="caution">
    <text evidence="6">The sequence shown here is derived from an EMBL/GenBank/DDBJ whole genome shotgun (WGS) entry which is preliminary data.</text>
</comment>
<dbReference type="Proteomes" id="UP000621454">
    <property type="component" value="Unassembled WGS sequence"/>
</dbReference>
<dbReference type="Gene3D" id="1.10.510.10">
    <property type="entry name" value="Transferase(Phosphotransferase) domain 1"/>
    <property type="match status" value="1"/>
</dbReference>
<name>A0A916SWY7_9ACTN</name>
<feature type="domain" description="ABC1 atypical kinase-like" evidence="5">
    <location>
        <begin position="97"/>
        <end position="318"/>
    </location>
</feature>
<comment type="similarity">
    <text evidence="1">Belongs to the protein kinase superfamily. ADCK protein kinase family.</text>
</comment>
<evidence type="ECO:0000256" key="4">
    <source>
        <dbReference type="ARBA" id="ARBA00022840"/>
    </source>
</evidence>
<keyword evidence="2" id="KW-0808">Transferase</keyword>
<keyword evidence="4 6" id="KW-0067">ATP-binding</keyword>